<keyword evidence="1" id="KW-0472">Membrane</keyword>
<gene>
    <name evidence="3" type="ORF">SAMN02983003_3122</name>
</gene>
<evidence type="ECO:0000256" key="1">
    <source>
        <dbReference type="SAM" id="Phobius"/>
    </source>
</evidence>
<name>A0A1K2I0Q3_9HYPH</name>
<keyword evidence="1" id="KW-0812">Transmembrane</keyword>
<dbReference type="Proteomes" id="UP000183447">
    <property type="component" value="Unassembled WGS sequence"/>
</dbReference>
<proteinExistence type="predicted"/>
<evidence type="ECO:0000259" key="2">
    <source>
        <dbReference type="Pfam" id="PF07331"/>
    </source>
</evidence>
<evidence type="ECO:0000313" key="3">
    <source>
        <dbReference type="EMBL" id="SFZ85950.1"/>
    </source>
</evidence>
<feature type="transmembrane region" description="Helical" evidence="1">
    <location>
        <begin position="12"/>
        <end position="35"/>
    </location>
</feature>
<dbReference type="RefSeq" id="WP_072345171.1">
    <property type="nucleotide sequence ID" value="NZ_FPKU01000003.1"/>
</dbReference>
<reference evidence="3 4" key="1">
    <citation type="submission" date="2016-11" db="EMBL/GenBank/DDBJ databases">
        <authorList>
            <person name="Jaros S."/>
            <person name="Januszkiewicz K."/>
            <person name="Wedrychowicz H."/>
        </authorList>
    </citation>
    <scope>NUCLEOTIDE SEQUENCE [LARGE SCALE GENOMIC DNA]</scope>
    <source>
        <strain evidence="3 4">ATCC 23634</strain>
    </source>
</reference>
<feature type="domain" description="DUF1468" evidence="2">
    <location>
        <begin position="17"/>
        <end position="150"/>
    </location>
</feature>
<dbReference type="EMBL" id="FPKU01000003">
    <property type="protein sequence ID" value="SFZ85950.1"/>
    <property type="molecule type" value="Genomic_DNA"/>
</dbReference>
<dbReference type="Pfam" id="PF07331">
    <property type="entry name" value="TctB"/>
    <property type="match status" value="1"/>
</dbReference>
<accession>A0A1K2I0Q3</accession>
<sequence length="150" mass="15785">MRDAALPRSNWTIQLVVAGALLAITAGYLFLAFGYSFGSWSNPRAGFLPRIAGVLGTGLALINLVSTLLRRPADCDLGEMPLRALGVAAVLAAYPVGLSFGGYLASTAIVTFLLVKLFGARTWLMPVVVAAATSGGTYLLFARVLELRIP</sequence>
<dbReference type="InterPro" id="IPR009936">
    <property type="entry name" value="DUF1468"/>
</dbReference>
<dbReference type="AlphaFoldDB" id="A0A1K2I0Q3"/>
<keyword evidence="1" id="KW-1133">Transmembrane helix</keyword>
<organism evidence="3 4">
    <name type="scientific">Devosia enhydra</name>
    <dbReference type="NCBI Taxonomy" id="665118"/>
    <lineage>
        <taxon>Bacteria</taxon>
        <taxon>Pseudomonadati</taxon>
        <taxon>Pseudomonadota</taxon>
        <taxon>Alphaproteobacteria</taxon>
        <taxon>Hyphomicrobiales</taxon>
        <taxon>Devosiaceae</taxon>
        <taxon>Devosia</taxon>
    </lineage>
</organism>
<feature type="transmembrane region" description="Helical" evidence="1">
    <location>
        <begin position="123"/>
        <end position="145"/>
    </location>
</feature>
<protein>
    <submittedName>
        <fullName evidence="3">Tripartite tricarboxylate transporter TctB family protein</fullName>
    </submittedName>
</protein>
<dbReference type="STRING" id="665118.SAMN02983003_3122"/>
<feature type="transmembrane region" description="Helical" evidence="1">
    <location>
        <begin position="81"/>
        <end position="103"/>
    </location>
</feature>
<evidence type="ECO:0000313" key="4">
    <source>
        <dbReference type="Proteomes" id="UP000183447"/>
    </source>
</evidence>
<feature type="transmembrane region" description="Helical" evidence="1">
    <location>
        <begin position="47"/>
        <end position="69"/>
    </location>
</feature>
<keyword evidence="4" id="KW-1185">Reference proteome</keyword>